<keyword evidence="4" id="KW-1185">Reference proteome</keyword>
<dbReference type="AlphaFoldDB" id="A0A8K1CV48"/>
<organism evidence="3 4">
    <name type="scientific">Pythium oligandrum</name>
    <name type="common">Mycoparasitic fungus</name>
    <dbReference type="NCBI Taxonomy" id="41045"/>
    <lineage>
        <taxon>Eukaryota</taxon>
        <taxon>Sar</taxon>
        <taxon>Stramenopiles</taxon>
        <taxon>Oomycota</taxon>
        <taxon>Peronosporomycetes</taxon>
        <taxon>Pythiales</taxon>
        <taxon>Pythiaceae</taxon>
        <taxon>Pythium</taxon>
    </lineage>
</organism>
<feature type="region of interest" description="Disordered" evidence="2">
    <location>
        <begin position="553"/>
        <end position="667"/>
    </location>
</feature>
<feature type="compositionally biased region" description="Acidic residues" evidence="2">
    <location>
        <begin position="530"/>
        <end position="539"/>
    </location>
</feature>
<accession>A0A8K1CV48</accession>
<keyword evidence="1" id="KW-0175">Coiled coil</keyword>
<name>A0A8K1CV48_PYTOL</name>
<dbReference type="EMBL" id="SPLM01000001">
    <property type="protein sequence ID" value="TMW69245.1"/>
    <property type="molecule type" value="Genomic_DNA"/>
</dbReference>
<protein>
    <submittedName>
        <fullName evidence="3">Uncharacterized protein</fullName>
    </submittedName>
</protein>
<evidence type="ECO:0000256" key="1">
    <source>
        <dbReference type="SAM" id="Coils"/>
    </source>
</evidence>
<proteinExistence type="predicted"/>
<sequence length="667" mass="76744">MDAAERQVLEEELAAELAALILDEENTDDVEETPSGYVRLDVSRLLHELAQKETEDAKPWLGSSKMLRATVTQCEKEVFGAYASEMEDLQRSFELTEAPVVVEESELTQFGGHKTVVLTDERVAYLVIASTATEMLQTVATGRNPVNEAVIETVMVDLVQEEVQENAGLASLGPGTPIISELPNAVATSVSLLSSEVVSTVESSTQAAGVSLHEEQERVRLKVQEETEQAVLELSTWMDAMQIQWQEEERQRLEKERIRQEHRAMQQEEQRMKRFIVHMRTRDERRHMEIEDALAHAVETRFALEAEREGVERHWMASEEAREWRRIHMEQDLQRKALLIEETSRLRRWWLLVMDEFRQSVDAKKKAHEAERRRELREMTAIRAEEAWQRRLMAQVRAVQEHEQRLQNRRGMEMEDAFATQQREDERQEACQLLEATELSNMQGEDIKSHEWNSAFRGFFVRRKFQNALELAKQVNDDEELDEVNLDDLIQCPPELEDDWERPVLPPRAATWVLPTNKSPVSEQQLSHEEPEEDEELDEDIDEDYDDARYEAETAAQRQPAQLQASTDAGGGSLASSLWNRMPKKARKQQAVQEERRRQQDPSYRMQKLLVKTAGSGSGQRAASNNQAQQSSSTTVSWSTNTEKKKAPKVKLPSLVERLRKKTAAAR</sequence>
<feature type="coiled-coil region" evidence="1">
    <location>
        <begin position="243"/>
        <end position="270"/>
    </location>
</feature>
<reference evidence="3" key="1">
    <citation type="submission" date="2019-03" db="EMBL/GenBank/DDBJ databases">
        <title>Long read genome sequence of the mycoparasitic Pythium oligandrum ATCC 38472 isolated from sugarbeet rhizosphere.</title>
        <authorList>
            <person name="Gaulin E."/>
        </authorList>
    </citation>
    <scope>NUCLEOTIDE SEQUENCE</scope>
    <source>
        <strain evidence="3">ATCC 38472_TT</strain>
    </source>
</reference>
<gene>
    <name evidence="3" type="ORF">Poli38472_001401</name>
</gene>
<evidence type="ECO:0000256" key="2">
    <source>
        <dbReference type="SAM" id="MobiDB-lite"/>
    </source>
</evidence>
<evidence type="ECO:0000313" key="4">
    <source>
        <dbReference type="Proteomes" id="UP000794436"/>
    </source>
</evidence>
<feature type="compositionally biased region" description="Low complexity" evidence="2">
    <location>
        <begin position="622"/>
        <end position="641"/>
    </location>
</feature>
<dbReference type="OrthoDB" id="113091at2759"/>
<feature type="compositionally biased region" description="Polar residues" evidence="2">
    <location>
        <begin position="515"/>
        <end position="525"/>
    </location>
</feature>
<dbReference type="Proteomes" id="UP000794436">
    <property type="component" value="Unassembled WGS sequence"/>
</dbReference>
<feature type="compositionally biased region" description="Polar residues" evidence="2">
    <location>
        <begin position="557"/>
        <end position="567"/>
    </location>
</feature>
<comment type="caution">
    <text evidence="3">The sequence shown here is derived from an EMBL/GenBank/DDBJ whole genome shotgun (WGS) entry which is preliminary data.</text>
</comment>
<feature type="region of interest" description="Disordered" evidence="2">
    <location>
        <begin position="515"/>
        <end position="539"/>
    </location>
</feature>
<evidence type="ECO:0000313" key="3">
    <source>
        <dbReference type="EMBL" id="TMW69245.1"/>
    </source>
</evidence>